<name>A0ACC2VEW4_9TREE</name>
<reference evidence="1" key="1">
    <citation type="submission" date="2023-04" db="EMBL/GenBank/DDBJ databases">
        <title>Draft Genome sequencing of Naganishia species isolated from polar environments using Oxford Nanopore Technology.</title>
        <authorList>
            <person name="Leo P."/>
            <person name="Venkateswaran K."/>
        </authorList>
    </citation>
    <scope>NUCLEOTIDE SEQUENCE</scope>
    <source>
        <strain evidence="1">MNA-CCFEE 5261</strain>
    </source>
</reference>
<evidence type="ECO:0000313" key="1">
    <source>
        <dbReference type="EMBL" id="KAJ9097482.1"/>
    </source>
</evidence>
<dbReference type="Proteomes" id="UP001241377">
    <property type="component" value="Unassembled WGS sequence"/>
</dbReference>
<sequence>MPLPTSEEVQDLIASQRLTASQGPSPSPQTPQNPTGATSAPIQVPPIPAQASTNTGSARSQPEKIAEKRQERFYTNKQKIQMFSYLEDELNILRRSDKERMEKQRKQDKELKLARRKCHRDLHGAIPNNARAITEQIEDMGEAAQRQEDYRMFAPIEPPSISSDEA</sequence>
<protein>
    <submittedName>
        <fullName evidence="1">Uncharacterized protein</fullName>
    </submittedName>
</protein>
<keyword evidence="2" id="KW-1185">Reference proteome</keyword>
<gene>
    <name evidence="1" type="ORF">QFC19_006752</name>
</gene>
<evidence type="ECO:0000313" key="2">
    <source>
        <dbReference type="Proteomes" id="UP001241377"/>
    </source>
</evidence>
<comment type="caution">
    <text evidence="1">The sequence shown here is derived from an EMBL/GenBank/DDBJ whole genome shotgun (WGS) entry which is preliminary data.</text>
</comment>
<dbReference type="EMBL" id="JASBWR010000085">
    <property type="protein sequence ID" value="KAJ9097482.1"/>
    <property type="molecule type" value="Genomic_DNA"/>
</dbReference>
<accession>A0ACC2VEW4</accession>
<organism evidence="1 2">
    <name type="scientific">Naganishia cerealis</name>
    <dbReference type="NCBI Taxonomy" id="610337"/>
    <lineage>
        <taxon>Eukaryota</taxon>
        <taxon>Fungi</taxon>
        <taxon>Dikarya</taxon>
        <taxon>Basidiomycota</taxon>
        <taxon>Agaricomycotina</taxon>
        <taxon>Tremellomycetes</taxon>
        <taxon>Filobasidiales</taxon>
        <taxon>Filobasidiaceae</taxon>
        <taxon>Naganishia</taxon>
    </lineage>
</organism>
<proteinExistence type="predicted"/>